<dbReference type="AlphaFoldDB" id="A0A3R9NRN8"/>
<evidence type="ECO:0000313" key="3">
    <source>
        <dbReference type="Proteomes" id="UP000269669"/>
    </source>
</evidence>
<accession>A0A3R9NRN8</accession>
<gene>
    <name evidence="2" type="ORF">EDE15_0810</name>
</gene>
<protein>
    <submittedName>
        <fullName evidence="2">Uncharacterized protein</fullName>
    </submittedName>
</protein>
<keyword evidence="3" id="KW-1185">Reference proteome</keyword>
<proteinExistence type="predicted"/>
<dbReference type="RefSeq" id="WP_125484080.1">
    <property type="nucleotide sequence ID" value="NZ_RSDW01000001.1"/>
</dbReference>
<keyword evidence="1" id="KW-1133">Transmembrane helix</keyword>
<comment type="caution">
    <text evidence="2">The sequence shown here is derived from an EMBL/GenBank/DDBJ whole genome shotgun (WGS) entry which is preliminary data.</text>
</comment>
<dbReference type="OrthoDB" id="513904at2"/>
<reference evidence="2 3" key="1">
    <citation type="submission" date="2018-12" db="EMBL/GenBank/DDBJ databases">
        <title>Sequencing of bacterial isolates from soil warming experiment in Harvard Forest, Massachusetts, USA.</title>
        <authorList>
            <person name="Deangelis K."/>
        </authorList>
    </citation>
    <scope>NUCLEOTIDE SEQUENCE [LARGE SCALE GENOMIC DNA]</scope>
    <source>
        <strain evidence="2 3">EB153</strain>
    </source>
</reference>
<evidence type="ECO:0000313" key="2">
    <source>
        <dbReference type="EMBL" id="RSL15325.1"/>
    </source>
</evidence>
<organism evidence="2 3">
    <name type="scientific">Edaphobacter aggregans</name>
    <dbReference type="NCBI Taxonomy" id="570835"/>
    <lineage>
        <taxon>Bacteria</taxon>
        <taxon>Pseudomonadati</taxon>
        <taxon>Acidobacteriota</taxon>
        <taxon>Terriglobia</taxon>
        <taxon>Terriglobales</taxon>
        <taxon>Acidobacteriaceae</taxon>
        <taxon>Edaphobacter</taxon>
    </lineage>
</organism>
<dbReference type="EMBL" id="RSDW01000001">
    <property type="protein sequence ID" value="RSL15325.1"/>
    <property type="molecule type" value="Genomic_DNA"/>
</dbReference>
<keyword evidence="1" id="KW-0472">Membrane</keyword>
<dbReference type="Proteomes" id="UP000269669">
    <property type="component" value="Unassembled WGS sequence"/>
</dbReference>
<feature type="transmembrane region" description="Helical" evidence="1">
    <location>
        <begin position="12"/>
        <end position="30"/>
    </location>
</feature>
<feature type="transmembrane region" description="Helical" evidence="1">
    <location>
        <begin position="50"/>
        <end position="69"/>
    </location>
</feature>
<evidence type="ECO:0000256" key="1">
    <source>
        <dbReference type="SAM" id="Phobius"/>
    </source>
</evidence>
<sequence length="107" mass="11963">MRHVPVLVVLRYELWFFVGGLAIIITYRLLNGVINTNYLLSTKGPDGSYSPARLQLFLSTLVIAIYYAYRCYQLKGFAPVPPELGAALGGSNVFYVVRKFLNESAGR</sequence>
<keyword evidence="1" id="KW-0812">Transmembrane</keyword>
<name>A0A3R9NRN8_9BACT</name>